<protein>
    <recommendedName>
        <fullName evidence="3">Outer membrane protein beta-barrel domain-containing protein</fullName>
    </recommendedName>
</protein>
<organism evidence="1 2">
    <name type="scientific">Niabella ginsengisoli</name>
    <dbReference type="NCBI Taxonomy" id="522298"/>
    <lineage>
        <taxon>Bacteria</taxon>
        <taxon>Pseudomonadati</taxon>
        <taxon>Bacteroidota</taxon>
        <taxon>Chitinophagia</taxon>
        <taxon>Chitinophagales</taxon>
        <taxon>Chitinophagaceae</taxon>
        <taxon>Niabella</taxon>
    </lineage>
</organism>
<dbReference type="RefSeq" id="WP_240831059.1">
    <property type="nucleotide sequence ID" value="NZ_JAKWBL010000003.1"/>
</dbReference>
<proteinExistence type="predicted"/>
<comment type="caution">
    <text evidence="1">The sequence shown here is derived from an EMBL/GenBank/DDBJ whole genome shotgun (WGS) entry which is preliminary data.</text>
</comment>
<accession>A0ABS9SLY5</accession>
<evidence type="ECO:0008006" key="3">
    <source>
        <dbReference type="Google" id="ProtNLM"/>
    </source>
</evidence>
<gene>
    <name evidence="1" type="ORF">MKP09_16015</name>
</gene>
<reference evidence="1 2" key="1">
    <citation type="submission" date="2022-02" db="EMBL/GenBank/DDBJ databases">
        <authorList>
            <person name="Min J."/>
        </authorList>
    </citation>
    <scope>NUCLEOTIDE SEQUENCE [LARGE SCALE GENOMIC DNA]</scope>
    <source>
        <strain evidence="1 2">GR10-1</strain>
    </source>
</reference>
<dbReference type="EMBL" id="JAKWBL010000003">
    <property type="protein sequence ID" value="MCH5599306.1"/>
    <property type="molecule type" value="Genomic_DNA"/>
</dbReference>
<dbReference type="Proteomes" id="UP001202248">
    <property type="component" value="Unassembled WGS sequence"/>
</dbReference>
<name>A0ABS9SLY5_9BACT</name>
<sequence length="85" mass="9209">MLVALLLGDKLKSDKIEFGLNLNPTFSTISGLDGDTKPGLGLGLYFNFKLNDNLYFHPEFSPKSVFGIKGLAPYATGNAHVDGIY</sequence>
<evidence type="ECO:0000313" key="2">
    <source>
        <dbReference type="Proteomes" id="UP001202248"/>
    </source>
</evidence>
<evidence type="ECO:0000313" key="1">
    <source>
        <dbReference type="EMBL" id="MCH5599306.1"/>
    </source>
</evidence>
<keyword evidence="2" id="KW-1185">Reference proteome</keyword>